<evidence type="ECO:0000313" key="2">
    <source>
        <dbReference type="Proteomes" id="UP000326695"/>
    </source>
</evidence>
<name>A0AAX1F8S2_9NEIS</name>
<dbReference type="RefSeq" id="WP_067440943.1">
    <property type="nucleotide sequence ID" value="NZ_CP038018.1"/>
</dbReference>
<gene>
    <name evidence="1" type="ORF">EZJ17_07425</name>
</gene>
<proteinExistence type="predicted"/>
<dbReference type="Proteomes" id="UP000326695">
    <property type="component" value="Chromosome"/>
</dbReference>
<reference evidence="2" key="1">
    <citation type="journal article" date="2019" name="J. Anim. Genet.">
        <title>Description and whole genome sequencing of Eikenella exigua sp. nov., isolated from brain abscess and blood.</title>
        <authorList>
            <person name="Stormo K.A."/>
            <person name="Nygaard R.M."/>
            <person name="Bruvold T.S."/>
            <person name="Dimmen G."/>
            <person name="Lindemann P.C."/>
            <person name="Jordal S."/>
            <person name="Kommedal O."/>
        </authorList>
    </citation>
    <scope>NUCLEOTIDE SEQUENCE [LARGE SCALE GENOMIC DNA]</scope>
    <source>
        <strain evidence="2">PXX</strain>
    </source>
</reference>
<sequence>MNFEWVATGKGEMTGIMYEPVREVLAEALPEYNNYTEEQREFLCLFDKLPKGKREILFTFMWEWVR</sequence>
<keyword evidence="2" id="KW-1185">Reference proteome</keyword>
<dbReference type="AlphaFoldDB" id="A0AAX1F8S2"/>
<protein>
    <submittedName>
        <fullName evidence="1">Uncharacterized protein</fullName>
    </submittedName>
</protein>
<dbReference type="EMBL" id="CP038018">
    <property type="protein sequence ID" value="QED92455.1"/>
    <property type="molecule type" value="Genomic_DNA"/>
</dbReference>
<evidence type="ECO:0000313" key="1">
    <source>
        <dbReference type="EMBL" id="QED92455.1"/>
    </source>
</evidence>
<accession>A0AAX1F8S2</accession>
<dbReference type="KEGG" id="eex:EZJ17_07425"/>
<organism evidence="1 2">
    <name type="scientific">Eikenella exigua</name>
    <dbReference type="NCBI Taxonomy" id="2528037"/>
    <lineage>
        <taxon>Bacteria</taxon>
        <taxon>Pseudomonadati</taxon>
        <taxon>Pseudomonadota</taxon>
        <taxon>Betaproteobacteria</taxon>
        <taxon>Neisseriales</taxon>
        <taxon>Neisseriaceae</taxon>
        <taxon>Eikenella</taxon>
    </lineage>
</organism>